<protein>
    <submittedName>
        <fullName evidence="3">Hpt domain-containing protein</fullName>
    </submittedName>
</protein>
<comment type="caution">
    <text evidence="3">The sequence shown here is derived from an EMBL/GenBank/DDBJ whole genome shotgun (WGS) entry which is preliminary data.</text>
</comment>
<dbReference type="Proteomes" id="UP001597389">
    <property type="component" value="Unassembled WGS sequence"/>
</dbReference>
<accession>A0ABW4Z9J7</accession>
<dbReference type="EMBL" id="JBHUJB010000028">
    <property type="protein sequence ID" value="MFD2158614.1"/>
    <property type="molecule type" value="Genomic_DNA"/>
</dbReference>
<evidence type="ECO:0000259" key="2">
    <source>
        <dbReference type="PROSITE" id="PS50894"/>
    </source>
</evidence>
<proteinExistence type="predicted"/>
<feature type="modified residue" description="Phosphohistidine" evidence="1">
    <location>
        <position position="63"/>
    </location>
</feature>
<feature type="domain" description="HPt" evidence="2">
    <location>
        <begin position="24"/>
        <end position="127"/>
    </location>
</feature>
<keyword evidence="4" id="KW-1185">Reference proteome</keyword>
<keyword evidence="1" id="KW-0597">Phosphoprotein</keyword>
<dbReference type="CDD" id="cd00088">
    <property type="entry name" value="HPT"/>
    <property type="match status" value="1"/>
</dbReference>
<dbReference type="Pfam" id="PF01627">
    <property type="entry name" value="Hpt"/>
    <property type="match status" value="1"/>
</dbReference>
<dbReference type="PROSITE" id="PS50894">
    <property type="entry name" value="HPT"/>
    <property type="match status" value="1"/>
</dbReference>
<gene>
    <name evidence="3" type="ORF">ACFSW8_06870</name>
</gene>
<evidence type="ECO:0000256" key="1">
    <source>
        <dbReference type="PROSITE-ProRule" id="PRU00110"/>
    </source>
</evidence>
<dbReference type="RefSeq" id="WP_377086784.1">
    <property type="nucleotide sequence ID" value="NZ_JBHSJL010000014.1"/>
</dbReference>
<dbReference type="Gene3D" id="1.20.120.160">
    <property type="entry name" value="HPT domain"/>
    <property type="match status" value="1"/>
</dbReference>
<organism evidence="3 4">
    <name type="scientific">Rubritalea tangerina</name>
    <dbReference type="NCBI Taxonomy" id="430798"/>
    <lineage>
        <taxon>Bacteria</taxon>
        <taxon>Pseudomonadati</taxon>
        <taxon>Verrucomicrobiota</taxon>
        <taxon>Verrucomicrobiia</taxon>
        <taxon>Verrucomicrobiales</taxon>
        <taxon>Rubritaleaceae</taxon>
        <taxon>Rubritalea</taxon>
    </lineage>
</organism>
<evidence type="ECO:0000313" key="4">
    <source>
        <dbReference type="Proteomes" id="UP001597389"/>
    </source>
</evidence>
<dbReference type="InterPro" id="IPR036641">
    <property type="entry name" value="HPT_dom_sf"/>
</dbReference>
<sequence length="178" mass="19347">MTQNTFPNIEGIDSSAAIARCAGNVDLYKKILLSFCQSQADSPTTLITHFTNSEYSTLQSLAHAIKGAAANLGVTPVAETAKTVEQSIRNSGHCEEAQVQQLCDALRHSIDLLNQHLIPTSPDLEPVINLLKQSDPQATKSIEALIKESTDNNLSAKLRQALILCQLYQFDEALDALQ</sequence>
<dbReference type="SUPFAM" id="SSF47226">
    <property type="entry name" value="Histidine-containing phosphotransfer domain, HPT domain"/>
    <property type="match status" value="1"/>
</dbReference>
<dbReference type="InterPro" id="IPR008207">
    <property type="entry name" value="Sig_transdc_His_kin_Hpt_dom"/>
</dbReference>
<reference evidence="4" key="1">
    <citation type="journal article" date="2019" name="Int. J. Syst. Evol. Microbiol.">
        <title>The Global Catalogue of Microorganisms (GCM) 10K type strain sequencing project: providing services to taxonomists for standard genome sequencing and annotation.</title>
        <authorList>
            <consortium name="The Broad Institute Genomics Platform"/>
            <consortium name="The Broad Institute Genome Sequencing Center for Infectious Disease"/>
            <person name="Wu L."/>
            <person name="Ma J."/>
        </authorList>
    </citation>
    <scope>NUCLEOTIDE SEQUENCE [LARGE SCALE GENOMIC DNA]</scope>
    <source>
        <strain evidence="4">CCUG 57942</strain>
    </source>
</reference>
<name>A0ABW4Z9J7_9BACT</name>
<evidence type="ECO:0000313" key="3">
    <source>
        <dbReference type="EMBL" id="MFD2158614.1"/>
    </source>
</evidence>